<comment type="function">
    <text evidence="1">Catalyzes the sodium-dependent transport of glutamate.</text>
</comment>
<dbReference type="PANTHER" id="PTHR36178:SF1">
    <property type="entry name" value="SODIUM_GLUTAMATE SYMPORTER"/>
    <property type="match status" value="1"/>
</dbReference>
<name>A0A6I1FJN0_9BACI</name>
<keyword evidence="1" id="KW-0915">Sodium</keyword>
<feature type="transmembrane region" description="Helical" evidence="1">
    <location>
        <begin position="219"/>
        <end position="237"/>
    </location>
</feature>
<keyword evidence="1" id="KW-0406">Ion transport</keyword>
<dbReference type="EMBL" id="WEIO01000006">
    <property type="protein sequence ID" value="KAB7706141.1"/>
    <property type="molecule type" value="Genomic_DNA"/>
</dbReference>
<proteinExistence type="inferred from homology"/>
<keyword evidence="1" id="KW-0813">Transport</keyword>
<keyword evidence="1" id="KW-1133">Transmembrane helix</keyword>
<reference evidence="3 4" key="1">
    <citation type="submission" date="2019-10" db="EMBL/GenBank/DDBJ databases">
        <title>Bacillus aerolatum sp. nov., isolated from bioaerosol of sport playgrounds.</title>
        <authorList>
            <person name="Chen P."/>
            <person name="Zhang G."/>
        </authorList>
    </citation>
    <scope>NUCLEOTIDE SEQUENCE [LARGE SCALE GENOMIC DNA]</scope>
    <source>
        <strain evidence="3 4">CX253</strain>
    </source>
</reference>
<organism evidence="3 4">
    <name type="scientific">Bacillus aerolatus</name>
    <dbReference type="NCBI Taxonomy" id="2653354"/>
    <lineage>
        <taxon>Bacteria</taxon>
        <taxon>Bacillati</taxon>
        <taxon>Bacillota</taxon>
        <taxon>Bacilli</taxon>
        <taxon>Bacillales</taxon>
        <taxon>Bacillaceae</taxon>
        <taxon>Bacillus</taxon>
    </lineage>
</organism>
<keyword evidence="1" id="KW-0029">Amino-acid transport</keyword>
<keyword evidence="1" id="KW-1003">Cell membrane</keyword>
<comment type="caution">
    <text evidence="3">The sequence shown here is derived from an EMBL/GenBank/DDBJ whole genome shotgun (WGS) entry which is preliminary data.</text>
</comment>
<dbReference type="AlphaFoldDB" id="A0A6I1FJN0"/>
<dbReference type="Pfam" id="PF03616">
    <property type="entry name" value="Glt_symporter"/>
    <property type="match status" value="1"/>
</dbReference>
<feature type="transmembrane region" description="Helical" evidence="1">
    <location>
        <begin position="159"/>
        <end position="179"/>
    </location>
</feature>
<dbReference type="NCBIfam" id="TIGR00210">
    <property type="entry name" value="gltS"/>
    <property type="match status" value="1"/>
</dbReference>
<dbReference type="PANTHER" id="PTHR36178">
    <property type="entry name" value="SLR0625 PROTEIN"/>
    <property type="match status" value="1"/>
</dbReference>
<comment type="subcellular location">
    <subcellularLocation>
        <location evidence="1">Cell membrane</location>
        <topology evidence="1">Multi-pass membrane protein</topology>
    </subcellularLocation>
</comment>
<keyword evidence="1" id="KW-0769">Symport</keyword>
<dbReference type="RefSeq" id="WP_152151946.1">
    <property type="nucleotide sequence ID" value="NZ_WEIO01000006.1"/>
</dbReference>
<feature type="transmembrane region" description="Helical" evidence="1">
    <location>
        <begin position="332"/>
        <end position="349"/>
    </location>
</feature>
<dbReference type="HAMAP" id="MF_02062">
    <property type="entry name" value="GltS"/>
    <property type="match status" value="1"/>
</dbReference>
<evidence type="ECO:0000313" key="4">
    <source>
        <dbReference type="Proteomes" id="UP000429595"/>
    </source>
</evidence>
<dbReference type="InterPro" id="IPR004445">
    <property type="entry name" value="GltS"/>
</dbReference>
<keyword evidence="1" id="KW-0472">Membrane</keyword>
<feature type="transmembrane region" description="Helical" evidence="1">
    <location>
        <begin position="6"/>
        <end position="23"/>
    </location>
</feature>
<evidence type="ECO:0000256" key="2">
    <source>
        <dbReference type="NCBIfam" id="TIGR00210"/>
    </source>
</evidence>
<dbReference type="GO" id="GO:0015813">
    <property type="term" value="P:L-glutamate transmembrane transport"/>
    <property type="evidence" value="ECO:0007669"/>
    <property type="project" value="UniProtKB-UniRule"/>
</dbReference>
<dbReference type="Proteomes" id="UP000429595">
    <property type="component" value="Unassembled WGS sequence"/>
</dbReference>
<dbReference type="GO" id="GO:0005886">
    <property type="term" value="C:plasma membrane"/>
    <property type="evidence" value="ECO:0007669"/>
    <property type="project" value="UniProtKB-SubCell"/>
</dbReference>
<feature type="transmembrane region" description="Helical" evidence="1">
    <location>
        <begin position="63"/>
        <end position="86"/>
    </location>
</feature>
<evidence type="ECO:0000256" key="1">
    <source>
        <dbReference type="HAMAP-Rule" id="MF_02062"/>
    </source>
</evidence>
<feature type="transmembrane region" description="Helical" evidence="1">
    <location>
        <begin position="302"/>
        <end position="325"/>
    </location>
</feature>
<feature type="transmembrane region" description="Helical" evidence="1">
    <location>
        <begin position="32"/>
        <end position="51"/>
    </location>
</feature>
<comment type="similarity">
    <text evidence="1">Belongs to the glutamate:Na(+) symporter (ESS) (TC 2.A.27) family.</text>
</comment>
<gene>
    <name evidence="3" type="primary">gltS</name>
    <name evidence="3" type="ORF">F9802_11150</name>
</gene>
<dbReference type="GO" id="GO:0015501">
    <property type="term" value="F:glutamate:sodium symporter activity"/>
    <property type="evidence" value="ECO:0007669"/>
    <property type="project" value="UniProtKB-UniRule"/>
</dbReference>
<feature type="transmembrane region" description="Helical" evidence="1">
    <location>
        <begin position="243"/>
        <end position="261"/>
    </location>
</feature>
<feature type="transmembrane region" description="Helical" evidence="1">
    <location>
        <begin position="273"/>
        <end position="296"/>
    </location>
</feature>
<keyword evidence="1" id="KW-0812">Transmembrane</keyword>
<feature type="transmembrane region" description="Helical" evidence="1">
    <location>
        <begin position="93"/>
        <end position="115"/>
    </location>
</feature>
<keyword evidence="4" id="KW-1185">Reference proteome</keyword>
<sequence>MEFSQITSLFLAVFVFLIGSFLVKKVPIFDKFCIPAPVVGGLLFAIIVTILNKFNIIEITVDTSLQSLFMLAFFTTVGLGASTTLLKLGGKLLLVYWGMCAILAFMQNIIGITMAQLMGINPLIGILVGAVSMEGGHGGATAYGGTIEQVAGLSTATTIGLAAATLGLVCGGLAGGPTAKYLMKKYNLKSDTEVVEKMEEPKKRHFERLSDEGTWMRQIFLVTLCMALGTLLSGLFASSTGLVLPNYVGAMIVAVIVRFLIDRYSEDTINMPSVLVIGDISLNIFLAMALMSIKLWEIADLALPLLLIILVQVTFVTLFSIFILFRVLGKNYDAAVMVSGFIGHGLGATPNAMANMSAITSKFGPSRNAFLIVPIAGSFLIDIVSMPIIVTSINLLAK</sequence>
<evidence type="ECO:0000313" key="3">
    <source>
        <dbReference type="EMBL" id="KAB7706141.1"/>
    </source>
</evidence>
<keyword evidence="1" id="KW-0739">Sodium transport</keyword>
<protein>
    <recommendedName>
        <fullName evidence="1 2">Sodium/glutamate symporter</fullName>
    </recommendedName>
</protein>
<feature type="transmembrane region" description="Helical" evidence="1">
    <location>
        <begin position="369"/>
        <end position="397"/>
    </location>
</feature>
<accession>A0A6I1FJN0</accession>